<gene>
    <name evidence="16" type="ORF">MANES_12G064900</name>
</gene>
<sequence>MKPSSYLFKPTNLLSLLLLCNLIAFSRSFSSTQPRCHDNERSSLLQFKESFVVDNSIKGCDPFAPSKIDSWKLFHGERISDCCSWDGVECDEETNHVISLDLSSSCLFGSINSNSSLFHLLQLRKLNLAYNDFNFSPIPARVGHFLRLTHLNLSSSGFSGEIPDEISNLSSLISLDLSGNNDLRLHKLSMRGLVQNLAHLKALHLSKVDISSRVPDLLANFVALESLQLDQCELQGEFSMGIFKLPKLKMLDISGNSDLKVSLPDFQKGSPLKSLMLSEVKFVGEIPSSVGNLGNLEELDISRCNLTGQIPSSLGNLTKLTLLSLSYNDFRGQNSSLSWIGKLNKLTFLDLHGINLNDNLPSQLMNLTQLSYLDLGYCQLTGPIPSWLGNLTELSAIFLDHNQLIGRIPSSLIYRSNIEYLFLSSNQFSGPIPSVNNTLSQLSHLDISSNILQGSIPSSLSKLQNLVILELHSNSLTGEVDINMFLQLSSLVVLSLSFNNLMLLTKISSNANVQKFKFLGLASCNLSEFPGFLHNQDHLQVLDLSSNNIHGQIPSWVWNISTTSMYFMNLSHNFLTGFQQDPYPVVLQWTHLKVLDLRSNMLRGSLSIPPPSSNIWRKECNLEMINLSQNLIKGKVPRSIASCKKLELLDLSNNRFTDSFPSWVGNLPKLRILNLRSNGFHGVIKNQKTLNFSKLQIIDLSHNNLTGELPSKYFESWNAMKVADANHTGYIGKNQEFTVSAYYSTYDYSMIINIKGSQMEYLKIPGTLAVIDFSYNRFLGDIPEAIANLKALHLLNFSNNILRGHIPSSLANLKELECLDLSANKFSGEIPPQLTQLTFLSSFNVAYNQLEGPIPGGNQFNTFGEEAYAGNIGLCGAPLKKKCGDVEASAPPPSSLEKDDDGSGSPFEFDWKIVLLGYGSGFVVGGIVGHIFTRRKRGWILRTFGFGKKQPRRRQRQTRNRNRH</sequence>
<dbReference type="AlphaFoldDB" id="A0A2C9UU86"/>
<dbReference type="SMART" id="SM00369">
    <property type="entry name" value="LRR_TYP"/>
    <property type="match status" value="7"/>
</dbReference>
<evidence type="ECO:0000256" key="11">
    <source>
        <dbReference type="ARBA" id="ARBA00023180"/>
    </source>
</evidence>
<feature type="transmembrane region" description="Helical" evidence="12">
    <location>
        <begin position="913"/>
        <end position="932"/>
    </location>
</feature>
<dbReference type="PANTHER" id="PTHR48061">
    <property type="entry name" value="LEUCINE-RICH REPEAT RECEPTOR PROTEIN KINASE EMS1-LIKE-RELATED"/>
    <property type="match status" value="1"/>
</dbReference>
<evidence type="ECO:0000256" key="7">
    <source>
        <dbReference type="ARBA" id="ARBA00022737"/>
    </source>
</evidence>
<evidence type="ECO:0000256" key="8">
    <source>
        <dbReference type="ARBA" id="ARBA00022989"/>
    </source>
</evidence>
<name>A0A2C9UU86_MANES</name>
<keyword evidence="9 12" id="KW-0472">Membrane</keyword>
<comment type="subcellular location">
    <subcellularLocation>
        <location evidence="1">Cell membrane</location>
        <topology evidence="1">Single-pass type I membrane protein</topology>
    </subcellularLocation>
</comment>
<dbReference type="PANTHER" id="PTHR48061:SF12">
    <property type="entry name" value="DISEASE RESISTANCE LIKE PROTEIN"/>
    <property type="match status" value="1"/>
</dbReference>
<evidence type="ECO:0000256" key="9">
    <source>
        <dbReference type="ARBA" id="ARBA00023136"/>
    </source>
</evidence>
<dbReference type="Pfam" id="PF23598">
    <property type="entry name" value="LRR_14"/>
    <property type="match status" value="1"/>
</dbReference>
<feature type="chain" id="PRO_5012654895" evidence="13">
    <location>
        <begin position="29"/>
        <end position="964"/>
    </location>
</feature>
<evidence type="ECO:0000256" key="4">
    <source>
        <dbReference type="ARBA" id="ARBA00022614"/>
    </source>
</evidence>
<dbReference type="SUPFAM" id="SSF52058">
    <property type="entry name" value="L domain-like"/>
    <property type="match status" value="2"/>
</dbReference>
<proteinExistence type="inferred from homology"/>
<evidence type="ECO:0000259" key="14">
    <source>
        <dbReference type="Pfam" id="PF08263"/>
    </source>
</evidence>
<keyword evidence="11" id="KW-0325">Glycoprotein</keyword>
<reference evidence="16" key="1">
    <citation type="submission" date="2016-02" db="EMBL/GenBank/DDBJ databases">
        <title>WGS assembly of Manihot esculenta.</title>
        <authorList>
            <person name="Bredeson J.V."/>
            <person name="Prochnik S.E."/>
            <person name="Lyons J.B."/>
            <person name="Schmutz J."/>
            <person name="Grimwood J."/>
            <person name="Vrebalov J."/>
            <person name="Bart R.S."/>
            <person name="Amuge T."/>
            <person name="Ferguson M.E."/>
            <person name="Green R."/>
            <person name="Putnam N."/>
            <person name="Stites J."/>
            <person name="Rounsley S."/>
            <person name="Rokhsar D.S."/>
        </authorList>
    </citation>
    <scope>NUCLEOTIDE SEQUENCE [LARGE SCALE GENOMIC DNA]</scope>
    <source>
        <tissue evidence="16">Leaf</tissue>
    </source>
</reference>
<accession>A0A2C9UU86</accession>
<evidence type="ECO:0000256" key="2">
    <source>
        <dbReference type="ARBA" id="ARBA00009592"/>
    </source>
</evidence>
<evidence type="ECO:0000256" key="6">
    <source>
        <dbReference type="ARBA" id="ARBA00022729"/>
    </source>
</evidence>
<keyword evidence="6 13" id="KW-0732">Signal</keyword>
<dbReference type="EMBL" id="CM004398">
    <property type="protein sequence ID" value="OAY35014.1"/>
    <property type="molecule type" value="Genomic_DNA"/>
</dbReference>
<evidence type="ECO:0000259" key="15">
    <source>
        <dbReference type="Pfam" id="PF23598"/>
    </source>
</evidence>
<dbReference type="InterPro" id="IPR001611">
    <property type="entry name" value="Leu-rich_rpt"/>
</dbReference>
<dbReference type="InterPro" id="IPR046956">
    <property type="entry name" value="RLP23-like"/>
</dbReference>
<evidence type="ECO:0000256" key="10">
    <source>
        <dbReference type="ARBA" id="ARBA00023170"/>
    </source>
</evidence>
<dbReference type="Pfam" id="PF00560">
    <property type="entry name" value="LRR_1"/>
    <property type="match status" value="7"/>
</dbReference>
<protein>
    <submittedName>
        <fullName evidence="16">Uncharacterized protein</fullName>
    </submittedName>
</protein>
<keyword evidence="5 12" id="KW-0812">Transmembrane</keyword>
<evidence type="ECO:0000256" key="3">
    <source>
        <dbReference type="ARBA" id="ARBA00022475"/>
    </source>
</evidence>
<keyword evidence="8 12" id="KW-1133">Transmembrane helix</keyword>
<dbReference type="FunFam" id="3.80.10.10:FF:000041">
    <property type="entry name" value="LRR receptor-like serine/threonine-protein kinase ERECTA"/>
    <property type="match status" value="1"/>
</dbReference>
<evidence type="ECO:0000313" key="16">
    <source>
        <dbReference type="EMBL" id="OAY35014.1"/>
    </source>
</evidence>
<organism evidence="16">
    <name type="scientific">Manihot esculenta</name>
    <name type="common">Cassava</name>
    <name type="synonym">Jatropha manihot</name>
    <dbReference type="NCBI Taxonomy" id="3983"/>
    <lineage>
        <taxon>Eukaryota</taxon>
        <taxon>Viridiplantae</taxon>
        <taxon>Streptophyta</taxon>
        <taxon>Embryophyta</taxon>
        <taxon>Tracheophyta</taxon>
        <taxon>Spermatophyta</taxon>
        <taxon>Magnoliopsida</taxon>
        <taxon>eudicotyledons</taxon>
        <taxon>Gunneridae</taxon>
        <taxon>Pentapetalae</taxon>
        <taxon>rosids</taxon>
        <taxon>fabids</taxon>
        <taxon>Malpighiales</taxon>
        <taxon>Euphorbiaceae</taxon>
        <taxon>Crotonoideae</taxon>
        <taxon>Manihoteae</taxon>
        <taxon>Manihot</taxon>
    </lineage>
</organism>
<dbReference type="Gene3D" id="3.80.10.10">
    <property type="entry name" value="Ribonuclease Inhibitor"/>
    <property type="match status" value="5"/>
</dbReference>
<feature type="signal peptide" evidence="13">
    <location>
        <begin position="1"/>
        <end position="28"/>
    </location>
</feature>
<keyword evidence="3" id="KW-1003">Cell membrane</keyword>
<dbReference type="InterPro" id="IPR013210">
    <property type="entry name" value="LRR_N_plant-typ"/>
</dbReference>
<dbReference type="GO" id="GO:0005886">
    <property type="term" value="C:plasma membrane"/>
    <property type="evidence" value="ECO:0007669"/>
    <property type="project" value="UniProtKB-SubCell"/>
</dbReference>
<comment type="similarity">
    <text evidence="2">Belongs to the RLP family.</text>
</comment>
<keyword evidence="7" id="KW-0677">Repeat</keyword>
<feature type="domain" description="Disease resistance R13L4/SHOC-2-like LRR" evidence="15">
    <location>
        <begin position="248"/>
        <end position="492"/>
    </location>
</feature>
<keyword evidence="10" id="KW-0675">Receptor</keyword>
<dbReference type="Pfam" id="PF08263">
    <property type="entry name" value="LRRNT_2"/>
    <property type="match status" value="1"/>
</dbReference>
<evidence type="ECO:0000256" key="1">
    <source>
        <dbReference type="ARBA" id="ARBA00004251"/>
    </source>
</evidence>
<feature type="domain" description="Leucine-rich repeat-containing N-terminal plant-type" evidence="14">
    <location>
        <begin position="37"/>
        <end position="91"/>
    </location>
</feature>
<evidence type="ECO:0000256" key="13">
    <source>
        <dbReference type="SAM" id="SignalP"/>
    </source>
</evidence>
<evidence type="ECO:0000256" key="5">
    <source>
        <dbReference type="ARBA" id="ARBA00022692"/>
    </source>
</evidence>
<dbReference type="OMA" id="IECDQNT"/>
<dbReference type="InterPro" id="IPR032675">
    <property type="entry name" value="LRR_dom_sf"/>
</dbReference>
<keyword evidence="4" id="KW-0433">Leucine-rich repeat</keyword>
<dbReference type="FunFam" id="3.80.10.10:FF:000213">
    <property type="entry name" value="Tyrosine-sulfated glycopeptide receptor 1"/>
    <property type="match status" value="1"/>
</dbReference>
<evidence type="ECO:0000256" key="12">
    <source>
        <dbReference type="SAM" id="Phobius"/>
    </source>
</evidence>
<dbReference type="InterPro" id="IPR003591">
    <property type="entry name" value="Leu-rich_rpt_typical-subtyp"/>
</dbReference>
<dbReference type="STRING" id="3983.A0A2C9UU86"/>
<dbReference type="InterPro" id="IPR055414">
    <property type="entry name" value="LRR_R13L4/SHOC2-like"/>
</dbReference>